<feature type="region of interest" description="Disordered" evidence="6">
    <location>
        <begin position="1290"/>
        <end position="1317"/>
    </location>
</feature>
<evidence type="ECO:0000256" key="3">
    <source>
        <dbReference type="ARBA" id="ARBA00022801"/>
    </source>
</evidence>
<evidence type="ECO:0000259" key="7">
    <source>
        <dbReference type="SMART" id="SM00990"/>
    </source>
</evidence>
<feature type="region of interest" description="Disordered" evidence="6">
    <location>
        <begin position="304"/>
        <end position="384"/>
    </location>
</feature>
<evidence type="ECO:0000256" key="1">
    <source>
        <dbReference type="ARBA" id="ARBA00022722"/>
    </source>
</evidence>
<dbReference type="GO" id="GO:0004528">
    <property type="term" value="F:phosphodiesterase I activity"/>
    <property type="evidence" value="ECO:0007669"/>
    <property type="project" value="UniProtKB-EC"/>
</dbReference>
<evidence type="ECO:0000256" key="6">
    <source>
        <dbReference type="SAM" id="MobiDB-lite"/>
    </source>
</evidence>
<feature type="compositionally biased region" description="Polar residues" evidence="6">
    <location>
        <begin position="1306"/>
        <end position="1317"/>
    </location>
</feature>
<name>A0A9P0GN73_PHACE</name>
<dbReference type="GO" id="GO:0046872">
    <property type="term" value="F:metal ion binding"/>
    <property type="evidence" value="ECO:0007669"/>
    <property type="project" value="UniProtKB-KW"/>
</dbReference>
<dbReference type="Proteomes" id="UP001153737">
    <property type="component" value="Chromosome 12"/>
</dbReference>
<comment type="cofactor">
    <cofactor evidence="5">
        <name>Mg(2+)</name>
        <dbReference type="ChEBI" id="CHEBI:18420"/>
    </cofactor>
    <cofactor evidence="5">
        <name>Mn(2+)</name>
        <dbReference type="ChEBI" id="CHEBI:29035"/>
    </cofactor>
</comment>
<evidence type="ECO:0000256" key="5">
    <source>
        <dbReference type="RuleBase" id="RU365033"/>
    </source>
</evidence>
<feature type="region of interest" description="Disordered" evidence="6">
    <location>
        <begin position="79"/>
        <end position="127"/>
    </location>
</feature>
<feature type="compositionally biased region" description="Polar residues" evidence="6">
    <location>
        <begin position="312"/>
        <end position="334"/>
    </location>
</feature>
<evidence type="ECO:0000256" key="4">
    <source>
        <dbReference type="ARBA" id="ARBA00022842"/>
    </source>
</evidence>
<keyword evidence="5" id="KW-0227">DNA damage</keyword>
<dbReference type="GO" id="GO:0070336">
    <property type="term" value="F:flap-structured DNA binding"/>
    <property type="evidence" value="ECO:0007669"/>
    <property type="project" value="TreeGrafter"/>
</dbReference>
<keyword evidence="5" id="KW-0464">Manganese</keyword>
<comment type="catalytic activity">
    <reaction evidence="5">
        <text>Hydrolytically removes 5'-nucleotides successively from the 3'-hydroxy termini of 3'-hydroxy-terminated oligonucleotides.</text>
        <dbReference type="EC" id="3.1.4.1"/>
    </reaction>
</comment>
<gene>
    <name evidence="8" type="ORF">PHAECO_LOCUS3349</name>
</gene>
<keyword evidence="4 5" id="KW-0460">Magnesium</keyword>
<keyword evidence="1 5" id="KW-0540">Nuclease</keyword>
<dbReference type="GO" id="GO:0036297">
    <property type="term" value="P:interstrand cross-link repair"/>
    <property type="evidence" value="ECO:0007669"/>
    <property type="project" value="InterPro"/>
</dbReference>
<dbReference type="PANTHER" id="PTHR15749:SF4">
    <property type="entry name" value="FANCONI-ASSOCIATED NUCLEASE 1"/>
    <property type="match status" value="1"/>
</dbReference>
<feature type="compositionally biased region" description="Polar residues" evidence="6">
    <location>
        <begin position="89"/>
        <end position="100"/>
    </location>
</feature>
<comment type="subcellular location">
    <subcellularLocation>
        <location evidence="5">Nucleus</location>
    </subcellularLocation>
</comment>
<comment type="function">
    <text evidence="5">Nuclease required for the repair of DNA interstrand cross-links (ICL). Acts as a 5'-3' exonuclease that anchors at a cut end of DNA and cleaves DNA successively at every third nucleotide, allowing to excise an ICL from one strand through flanking incisions.</text>
</comment>
<dbReference type="CDD" id="cd22326">
    <property type="entry name" value="FAN1-like"/>
    <property type="match status" value="1"/>
</dbReference>
<feature type="domain" description="VRR-NUC" evidence="7">
    <location>
        <begin position="1116"/>
        <end position="1214"/>
    </location>
</feature>
<feature type="compositionally biased region" description="Basic and acidic residues" evidence="6">
    <location>
        <begin position="510"/>
        <end position="531"/>
    </location>
</feature>
<dbReference type="GO" id="GO:0005634">
    <property type="term" value="C:nucleus"/>
    <property type="evidence" value="ECO:0007669"/>
    <property type="project" value="UniProtKB-SubCell"/>
</dbReference>
<organism evidence="8 9">
    <name type="scientific">Phaedon cochleariae</name>
    <name type="common">Mustard beetle</name>
    <dbReference type="NCBI Taxonomy" id="80249"/>
    <lineage>
        <taxon>Eukaryota</taxon>
        <taxon>Metazoa</taxon>
        <taxon>Ecdysozoa</taxon>
        <taxon>Arthropoda</taxon>
        <taxon>Hexapoda</taxon>
        <taxon>Insecta</taxon>
        <taxon>Pterygota</taxon>
        <taxon>Neoptera</taxon>
        <taxon>Endopterygota</taxon>
        <taxon>Coleoptera</taxon>
        <taxon>Polyphaga</taxon>
        <taxon>Cucujiformia</taxon>
        <taxon>Chrysomeloidea</taxon>
        <taxon>Chrysomelidae</taxon>
        <taxon>Chrysomelinae</taxon>
        <taxon>Chrysomelini</taxon>
        <taxon>Phaedon</taxon>
    </lineage>
</organism>
<evidence type="ECO:0000256" key="2">
    <source>
        <dbReference type="ARBA" id="ARBA00022723"/>
    </source>
</evidence>
<feature type="compositionally biased region" description="Basic and acidic residues" evidence="6">
    <location>
        <begin position="350"/>
        <end position="362"/>
    </location>
</feature>
<dbReference type="EMBL" id="OU896718">
    <property type="protein sequence ID" value="CAH1118974.1"/>
    <property type="molecule type" value="Genomic_DNA"/>
</dbReference>
<feature type="region of interest" description="Disordered" evidence="6">
    <location>
        <begin position="1221"/>
        <end position="1240"/>
    </location>
</feature>
<dbReference type="GO" id="GO:0017108">
    <property type="term" value="F:5'-flap endonuclease activity"/>
    <property type="evidence" value="ECO:0007669"/>
    <property type="project" value="TreeGrafter"/>
</dbReference>
<dbReference type="PANTHER" id="PTHR15749">
    <property type="entry name" value="FANCONI-ASSOCIATED NUCLEASE 1"/>
    <property type="match status" value="1"/>
</dbReference>
<accession>A0A9P0GN73</accession>
<keyword evidence="2 5" id="KW-0479">Metal-binding</keyword>
<keyword evidence="9" id="KW-1185">Reference proteome</keyword>
<comment type="similarity">
    <text evidence="5">Belongs to the FAN1 family.</text>
</comment>
<evidence type="ECO:0000313" key="9">
    <source>
        <dbReference type="Proteomes" id="UP001153737"/>
    </source>
</evidence>
<dbReference type="SMART" id="SM00990">
    <property type="entry name" value="VRR_NUC"/>
    <property type="match status" value="1"/>
</dbReference>
<feature type="compositionally biased region" description="Basic and acidic residues" evidence="6">
    <location>
        <begin position="1225"/>
        <end position="1239"/>
    </location>
</feature>
<keyword evidence="3 5" id="KW-0378">Hydrolase</keyword>
<reference evidence="8" key="1">
    <citation type="submission" date="2022-01" db="EMBL/GenBank/DDBJ databases">
        <authorList>
            <person name="King R."/>
        </authorList>
    </citation>
    <scope>NUCLEOTIDE SEQUENCE</scope>
</reference>
<sequence>MMPLSIGYQYPYKYRKTFSLHKFLEKKQNQLIMKYQMKIKFNAPVLIDLTQLDTDDSDSDTDTRRDYCSKTVKEFPENSGIIEFDKPNAHSTPLNSQNSISEDESSQHTIKLEDSGEDESETDNFGITFGTKSTGRVIIKQDILISSLGDLENNKPSSVSNIPEKSGTVVVAGQSVENKKHSDSSGKYGQNQEKDKLNNASALLTSDSSTKNRESEDTFSLLSSNNEKIPKKSAMGLKRKTNEICVQNHHVPRPTCTIVQQLELGGSKTNSEFLEKNPENHKEGILSKTIASKTQSHKDISLNKSISLSSIPQQTQGIKKQSESPDQNQNQGHKSLNDAAPLTSVSQQFDKSKKGSESHDRNMQNQKKINSDEALPSVGSTTISSPMKRKALNYFFPLRESPTKRKAENSSTDTVIAGQSEESIVNPSNIPEKLGKIENQVKRNLNKVKSSHVENNSMSRQADNSFLLPSKDIAETSPVEQNVQGHKKGNLTKVKQLKVLLTSVAQQTEGSKKKSESDDKNRKNQEIRNLDKALPSNVTSPSKRKADDDLFLSPSKRFPEKRPKKELKDININHVIVMNGLFKTVYTSPYLKNLVEAEKPVLKSLMTTGNPKHVFVCLKLCTGQPKWYNIFQFCKRIMIGLDDKEIINLYKWLIHKKIVDNDIYKDELPILMNDLNKVQMKSICEKFRILKTGTSKSLIKKENMMQCLLKYCNMPSTSLTKSAKDLIMEEIKRQMGYSVKLNDNFREAYYNVFILGTFTNPVFDNVNDFIDIMVNHKTAFPEYKLEDYVVFYTREEFVSYVNARKLKKRLEDTLKLNNYLELLQQSNTVFQNLQELEKNRASEDPNRYQAVPHLKQFTAVSVYLCCFSMVTEALKTKFPDIVKTWLEYLIKYFPTSHQLGDWYNQLTWLYLRYLQPNDYEPTAKLIIQILGSNHVNVSDVQLHQIGKRAEQLNAGNKRKIHQLYHDTIADLVPEPMKLEQFPATTVDTTATRSTGTGRKRSYVVHDSNGKKSYKSVENIALEYYIERCGYSDGRHCEGSLIKATFTLFFWDIIYNPEKVVPGTFLSKIQYVPLDMYTTYFYQNRKHAIDKRLKEIESDWPDNELLQFLKRSWELHSHECGYCEPGTIIKKPEYLEILVNCIGRKVLAKIYERLVKDLPLYIRGLPDLLVWNVDNKKSKFVEVVLEMNKLSMEKKLWLKYLMTIGADVEVCHVNSTSSKRMKSKNLKFDRKKEKPNEKKQTLGNIKKKKETIHGMKAKIQERKARVEKNVEFQNLDASQLCETMLEATIDEASTSTTEAQRLGEDSGISNETSDFALE</sequence>
<evidence type="ECO:0000313" key="8">
    <source>
        <dbReference type="EMBL" id="CAH1118974.1"/>
    </source>
</evidence>
<dbReference type="InterPro" id="IPR033315">
    <property type="entry name" value="Fan1-like"/>
</dbReference>
<dbReference type="EC" id="3.1.4.1" evidence="5"/>
<keyword evidence="5" id="KW-0234">DNA repair</keyword>
<feature type="compositionally biased region" description="Polar residues" evidence="6">
    <location>
        <begin position="198"/>
        <end position="209"/>
    </location>
</feature>
<feature type="region of interest" description="Disordered" evidence="6">
    <location>
        <begin position="505"/>
        <end position="557"/>
    </location>
</feature>
<feature type="compositionally biased region" description="Polar residues" evidence="6">
    <location>
        <begin position="218"/>
        <end position="227"/>
    </location>
</feature>
<keyword evidence="5" id="KW-0539">Nucleus</keyword>
<feature type="region of interest" description="Disordered" evidence="6">
    <location>
        <begin position="175"/>
        <end position="235"/>
    </location>
</feature>
<protein>
    <recommendedName>
        <fullName evidence="5">Fanconi-associated nuclease</fullName>
        <ecNumber evidence="5">3.1.4.1</ecNumber>
    </recommendedName>
</protein>
<dbReference type="Pfam" id="PF08774">
    <property type="entry name" value="VRR_NUC"/>
    <property type="match status" value="1"/>
</dbReference>
<reference evidence="8" key="2">
    <citation type="submission" date="2022-10" db="EMBL/GenBank/DDBJ databases">
        <authorList>
            <consortium name="ENA_rothamsted_submissions"/>
            <consortium name="culmorum"/>
            <person name="King R."/>
        </authorList>
    </citation>
    <scope>NUCLEOTIDE SEQUENCE</scope>
</reference>
<proteinExistence type="inferred from homology"/>
<dbReference type="OrthoDB" id="76364at2759"/>
<dbReference type="InterPro" id="IPR014883">
    <property type="entry name" value="VRR_NUC"/>
</dbReference>
<dbReference type="InterPro" id="IPR049132">
    <property type="entry name" value="FAN1-like_euk"/>
</dbReference>
<dbReference type="GO" id="GO:0008409">
    <property type="term" value="F:5'-3' exonuclease activity"/>
    <property type="evidence" value="ECO:0007669"/>
    <property type="project" value="TreeGrafter"/>
</dbReference>